<evidence type="ECO:0000313" key="5">
    <source>
        <dbReference type="Proteomes" id="UP000670947"/>
    </source>
</evidence>
<dbReference type="Proteomes" id="UP000670947">
    <property type="component" value="Unassembled WGS sequence"/>
</dbReference>
<dbReference type="InterPro" id="IPR058788">
    <property type="entry name" value="ApnL_N"/>
</dbReference>
<evidence type="ECO:0000259" key="3">
    <source>
        <dbReference type="Pfam" id="PF25839"/>
    </source>
</evidence>
<evidence type="ECO:0000313" key="4">
    <source>
        <dbReference type="EMBL" id="MBO7744813.1"/>
    </source>
</evidence>
<dbReference type="InterPro" id="IPR058787">
    <property type="entry name" value="ApnL_M"/>
</dbReference>
<protein>
    <recommendedName>
        <fullName evidence="6">Alpha-mannosidase</fullName>
    </recommendedName>
</protein>
<reference evidence="4 5" key="1">
    <citation type="submission" date="2021-03" db="EMBL/GenBank/DDBJ databases">
        <title>Paenibacillus artemisicola MWE-103 whole genome sequence.</title>
        <authorList>
            <person name="Ham Y.J."/>
        </authorList>
    </citation>
    <scope>NUCLEOTIDE SEQUENCE [LARGE SCALE GENOMIC DNA]</scope>
    <source>
        <strain evidence="4 5">MWE-103</strain>
    </source>
</reference>
<proteinExistence type="predicted"/>
<comment type="caution">
    <text evidence="4">The sequence shown here is derived from an EMBL/GenBank/DDBJ whole genome shotgun (WGS) entry which is preliminary data.</text>
</comment>
<keyword evidence="5" id="KW-1185">Reference proteome</keyword>
<feature type="domain" description="D-apionate lactonase N-terminal" evidence="1">
    <location>
        <begin position="11"/>
        <end position="231"/>
    </location>
</feature>
<dbReference type="InterPro" id="IPR058789">
    <property type="entry name" value="ApnL_C"/>
</dbReference>
<feature type="domain" description="D-apionate lactonase TIM barrel" evidence="2">
    <location>
        <begin position="274"/>
        <end position="538"/>
    </location>
</feature>
<accession>A0ABS3W940</accession>
<organism evidence="4 5">
    <name type="scientific">Paenibacillus artemisiicola</name>
    <dbReference type="NCBI Taxonomy" id="1172618"/>
    <lineage>
        <taxon>Bacteria</taxon>
        <taxon>Bacillati</taxon>
        <taxon>Bacillota</taxon>
        <taxon>Bacilli</taxon>
        <taxon>Bacillales</taxon>
        <taxon>Paenibacillaceae</taxon>
        <taxon>Paenibacillus</taxon>
    </lineage>
</organism>
<sequence length="642" mass="69191">MTDAQQLRLLRYGSPDPLPERHALRAGPLTAVFEEGGLRYIRFGDVEIVRGLYAAVRDRDWGTVRPAFRNVEIAQDADSFRVRFTAEHRRGDIDFTWEGVIDGSAEGTIAFSFDGAAHAAFLKNRIGFCVLHPAALAGTPVETETPEGTVVGAFPERISPHQSFRELRAIRHEVRRGLTAELRFDGDLFEMEDQRNWTDDSYKTYCTPLALPYPAAVHAGDRIRQTVTLRLIGDRAPSGRTQAAADAPHVELLDRPAGRLPRIGLGSAPGRELEPLEAEKLRLLRPAFLHATVRLGEPDWQAELDAAARNARQLDCGLELEALLPDGADDGERAAERLVGAIASGRLRVDAVYPYRVSAYVADEALLALLAALRSAAGVTFRVGGGTRAYFAEFNRAALPLAAMEAATFALNPQVHAFDAASMAEAASAQGAAVRSARAIAPGVPLAVGPITLKPRLNPNASSPEAAAAAENRANREDARQRSLFGAGWTLGSLKSLAEASADRACYYETAGTLGLLPEGGAGEYPLYHVLACAGALQGEITEACLVRDRLSYEALAVRDADGRRTLLLANYTDAPLRLRVRAPSFRPGRLRLLDDRGLPCAGAGETAGPYPRLADAPPPDVLDGSFELELRPFAFAVAEEE</sequence>
<name>A0ABS3W940_9BACL</name>
<evidence type="ECO:0008006" key="6">
    <source>
        <dbReference type="Google" id="ProtNLM"/>
    </source>
</evidence>
<evidence type="ECO:0000259" key="2">
    <source>
        <dbReference type="Pfam" id="PF25838"/>
    </source>
</evidence>
<dbReference type="Pfam" id="PF25837">
    <property type="entry name" value="Apionate_lact_N"/>
    <property type="match status" value="1"/>
</dbReference>
<evidence type="ECO:0000259" key="1">
    <source>
        <dbReference type="Pfam" id="PF25837"/>
    </source>
</evidence>
<dbReference type="EMBL" id="JAGGDJ010000005">
    <property type="protein sequence ID" value="MBO7744813.1"/>
    <property type="molecule type" value="Genomic_DNA"/>
</dbReference>
<dbReference type="Pfam" id="PF25839">
    <property type="entry name" value="Apionate_lact_C"/>
    <property type="match status" value="1"/>
</dbReference>
<gene>
    <name evidence="4" type="ORF">I8J29_11435</name>
</gene>
<feature type="domain" description="D-apionate lactonase C-terminal" evidence="3">
    <location>
        <begin position="554"/>
        <end position="638"/>
    </location>
</feature>
<dbReference type="Pfam" id="PF25838">
    <property type="entry name" value="Apionate_lact_M"/>
    <property type="match status" value="1"/>
</dbReference>
<dbReference type="RefSeq" id="WP_208847736.1">
    <property type="nucleotide sequence ID" value="NZ_JAGGDJ010000005.1"/>
</dbReference>